<feature type="region of interest" description="Disordered" evidence="6">
    <location>
        <begin position="329"/>
        <end position="350"/>
    </location>
</feature>
<dbReference type="GO" id="GO:0016020">
    <property type="term" value="C:membrane"/>
    <property type="evidence" value="ECO:0007669"/>
    <property type="project" value="UniProtKB-SubCell"/>
</dbReference>
<accession>A0AAD9J452</accession>
<dbReference type="PANTHER" id="PTHR31815:SF1">
    <property type="entry name" value="TRANSMEMBRANE PROTEIN 200C"/>
    <property type="match status" value="1"/>
</dbReference>
<keyword evidence="9" id="KW-1185">Reference proteome</keyword>
<keyword evidence="3 7" id="KW-0812">Transmembrane</keyword>
<evidence type="ECO:0000313" key="9">
    <source>
        <dbReference type="Proteomes" id="UP001208570"/>
    </source>
</evidence>
<evidence type="ECO:0000313" key="8">
    <source>
        <dbReference type="EMBL" id="KAK2145787.1"/>
    </source>
</evidence>
<evidence type="ECO:0000256" key="2">
    <source>
        <dbReference type="ARBA" id="ARBA00005308"/>
    </source>
</evidence>
<reference evidence="8" key="1">
    <citation type="journal article" date="2023" name="Mol. Biol. Evol.">
        <title>Third-Generation Sequencing Reveals the Adaptive Role of the Epigenome in Three Deep-Sea Polychaetes.</title>
        <authorList>
            <person name="Perez M."/>
            <person name="Aroh O."/>
            <person name="Sun Y."/>
            <person name="Lan Y."/>
            <person name="Juniper S.K."/>
            <person name="Young C.R."/>
            <person name="Angers B."/>
            <person name="Qian P.Y."/>
        </authorList>
    </citation>
    <scope>NUCLEOTIDE SEQUENCE</scope>
    <source>
        <strain evidence="8">P08H-3</strain>
    </source>
</reference>
<evidence type="ECO:0000256" key="7">
    <source>
        <dbReference type="SAM" id="Phobius"/>
    </source>
</evidence>
<feature type="region of interest" description="Disordered" evidence="6">
    <location>
        <begin position="372"/>
        <end position="537"/>
    </location>
</feature>
<comment type="subcellular location">
    <subcellularLocation>
        <location evidence="1">Membrane</location>
        <topology evidence="1">Multi-pass membrane protein</topology>
    </subcellularLocation>
</comment>
<comment type="similarity">
    <text evidence="2">Belongs to the TMEM200 family.</text>
</comment>
<evidence type="ECO:0000256" key="1">
    <source>
        <dbReference type="ARBA" id="ARBA00004141"/>
    </source>
</evidence>
<name>A0AAD9J452_9ANNE</name>
<feature type="region of interest" description="Disordered" evidence="6">
    <location>
        <begin position="587"/>
        <end position="708"/>
    </location>
</feature>
<feature type="transmembrane region" description="Helical" evidence="7">
    <location>
        <begin position="42"/>
        <end position="70"/>
    </location>
</feature>
<feature type="compositionally biased region" description="Polar residues" evidence="6">
    <location>
        <begin position="471"/>
        <end position="480"/>
    </location>
</feature>
<keyword evidence="5 7" id="KW-0472">Membrane</keyword>
<gene>
    <name evidence="8" type="ORF">LSH36_657g00002</name>
</gene>
<feature type="compositionally biased region" description="Low complexity" evidence="6">
    <location>
        <begin position="163"/>
        <end position="172"/>
    </location>
</feature>
<dbReference type="Proteomes" id="UP001208570">
    <property type="component" value="Unassembled WGS sequence"/>
</dbReference>
<dbReference type="InterPro" id="IPR018787">
    <property type="entry name" value="DUF2371_TMEM200"/>
</dbReference>
<evidence type="ECO:0000256" key="5">
    <source>
        <dbReference type="ARBA" id="ARBA00023136"/>
    </source>
</evidence>
<dbReference type="AlphaFoldDB" id="A0AAD9J452"/>
<feature type="transmembrane region" description="Helical" evidence="7">
    <location>
        <begin position="101"/>
        <end position="122"/>
    </location>
</feature>
<evidence type="ECO:0000256" key="3">
    <source>
        <dbReference type="ARBA" id="ARBA00022692"/>
    </source>
</evidence>
<feature type="region of interest" description="Disordered" evidence="6">
    <location>
        <begin position="163"/>
        <end position="182"/>
    </location>
</feature>
<feature type="compositionally biased region" description="Basic and acidic residues" evidence="6">
    <location>
        <begin position="605"/>
        <end position="621"/>
    </location>
</feature>
<organism evidence="8 9">
    <name type="scientific">Paralvinella palmiformis</name>
    <dbReference type="NCBI Taxonomy" id="53620"/>
    <lineage>
        <taxon>Eukaryota</taxon>
        <taxon>Metazoa</taxon>
        <taxon>Spiralia</taxon>
        <taxon>Lophotrochozoa</taxon>
        <taxon>Annelida</taxon>
        <taxon>Polychaeta</taxon>
        <taxon>Sedentaria</taxon>
        <taxon>Canalipalpata</taxon>
        <taxon>Terebellida</taxon>
        <taxon>Terebelliformia</taxon>
        <taxon>Alvinellidae</taxon>
        <taxon>Paralvinella</taxon>
    </lineage>
</organism>
<comment type="caution">
    <text evidence="8">The sequence shown here is derived from an EMBL/GenBank/DDBJ whole genome shotgun (WGS) entry which is preliminary data.</text>
</comment>
<dbReference type="EMBL" id="JAODUP010000657">
    <property type="protein sequence ID" value="KAK2145787.1"/>
    <property type="molecule type" value="Genomic_DNA"/>
</dbReference>
<evidence type="ECO:0000256" key="6">
    <source>
        <dbReference type="SAM" id="MobiDB-lite"/>
    </source>
</evidence>
<evidence type="ECO:0000256" key="4">
    <source>
        <dbReference type="ARBA" id="ARBA00022989"/>
    </source>
</evidence>
<keyword evidence="4 7" id="KW-1133">Transmembrane helix</keyword>
<dbReference type="Pfam" id="PF10177">
    <property type="entry name" value="DUF2371"/>
    <property type="match status" value="1"/>
</dbReference>
<dbReference type="PANTHER" id="PTHR31815">
    <property type="entry name" value="AGAP005329-PA"/>
    <property type="match status" value="1"/>
</dbReference>
<sequence length="708" mass="78688">MFARAGISSRAFRGEHTGGFFGRPKKKKKDEEKRKFRCYVPFMWPACAAVCCGLLVLCGGTAMCVTGYYARNFTTIELSNGTNTWYEIDRIRYALMWNMTYVGPILMGFGCFAIVIACVVVCETRDRMLKIIEQNEKLGKKTHTKPDFYDLVIKRLRHDPNANARAARAAPPDGKQVESPPPRRKSIFNVLLRRSSLKSIKSTKSEFAHIGSALRRIPMQIFAIEIEQRKKSSLLPITLTLGVDIGRKRIPVPDRSAAVAGTDDDVDVDDDNNLFLVPKYPSASCIGDLLRLTDDKLSSLFPDMNTWLAEVQPRSKKWQRMTRNSLVPFPPTTTCQSHSESRDADESDTDSLCSVTVHVQAEKDKRKCHLAAIPRANDDGGKSFGIAPPSLSRSPPPARWRSTNEDQNGLLAVPGRDQLNPNIAHRSPPDDRIPAVGKPSSRHRRRSLLRQQRVVEDIPSPPETSRDGGTITHQSPNVSRANIVCDTKDNSDQVGSASVGEQVTPSDGDPKIARPMMSSSGYLDTVGPEVHRTDRRYPERCCSGPFDVDNDLLKAFDNTKTGRRKLFCSEDTDDCGSLDHSPETRKLLSYHSDDGDSSSAPGSRGSRDHLADEERLRKQDIRSLFTPYNPAESNARLNSDMRVPAAKAWTPPRRVDASPAGKPGRRDAALGQRSMTSQLRYESERLPADASRVRKSKTVSGYPKVVNP</sequence>
<feature type="compositionally biased region" description="Polar residues" evidence="6">
    <location>
        <begin position="492"/>
        <end position="505"/>
    </location>
</feature>
<protein>
    <submittedName>
        <fullName evidence="8">Uncharacterized protein</fullName>
    </submittedName>
</protein>
<proteinExistence type="inferred from homology"/>